<feature type="region of interest" description="Disordered" evidence="1">
    <location>
        <begin position="31"/>
        <end position="81"/>
    </location>
</feature>
<dbReference type="GO" id="GO:0071209">
    <property type="term" value="F:U7 snRNA binding"/>
    <property type="evidence" value="ECO:0007669"/>
    <property type="project" value="InterPro"/>
</dbReference>
<dbReference type="GO" id="GO:0005683">
    <property type="term" value="C:U7 snRNP"/>
    <property type="evidence" value="ECO:0007669"/>
    <property type="project" value="TreeGrafter"/>
</dbReference>
<dbReference type="PANTHER" id="PTHR21415">
    <property type="entry name" value="U7 SNRNA-ASSOCIATED SM-LIKE PROTEIN LSM11"/>
    <property type="match status" value="1"/>
</dbReference>
<dbReference type="Gene3D" id="2.30.30.100">
    <property type="match status" value="1"/>
</dbReference>
<dbReference type="EMBL" id="OU963863">
    <property type="protein sequence ID" value="CAH0385755.1"/>
    <property type="molecule type" value="Genomic_DNA"/>
</dbReference>
<dbReference type="InterPro" id="IPR039267">
    <property type="entry name" value="Lsm11"/>
</dbReference>
<protein>
    <recommendedName>
        <fullName evidence="4">LSM domain-containing protein</fullName>
    </recommendedName>
</protein>
<accession>A0A9P0EZN5</accession>
<dbReference type="Proteomes" id="UP001152759">
    <property type="component" value="Chromosome 2"/>
</dbReference>
<dbReference type="KEGG" id="btab:109041861"/>
<gene>
    <name evidence="2" type="ORF">BEMITA_LOCUS4949</name>
</gene>
<keyword evidence="3" id="KW-1185">Reference proteome</keyword>
<dbReference type="SUPFAM" id="SSF50182">
    <property type="entry name" value="Sm-like ribonucleoproteins"/>
    <property type="match status" value="1"/>
</dbReference>
<evidence type="ECO:0008006" key="4">
    <source>
        <dbReference type="Google" id="ProtNLM"/>
    </source>
</evidence>
<organism evidence="2 3">
    <name type="scientific">Bemisia tabaci</name>
    <name type="common">Sweetpotato whitefly</name>
    <name type="synonym">Aleurodes tabaci</name>
    <dbReference type="NCBI Taxonomy" id="7038"/>
    <lineage>
        <taxon>Eukaryota</taxon>
        <taxon>Metazoa</taxon>
        <taxon>Ecdysozoa</taxon>
        <taxon>Arthropoda</taxon>
        <taxon>Hexapoda</taxon>
        <taxon>Insecta</taxon>
        <taxon>Pterygota</taxon>
        <taxon>Neoptera</taxon>
        <taxon>Paraneoptera</taxon>
        <taxon>Hemiptera</taxon>
        <taxon>Sternorrhyncha</taxon>
        <taxon>Aleyrodoidea</taxon>
        <taxon>Aleyrodidae</taxon>
        <taxon>Aleyrodinae</taxon>
        <taxon>Bemisia</taxon>
    </lineage>
</organism>
<dbReference type="GO" id="GO:0006398">
    <property type="term" value="P:mRNA 3'-end processing by stem-loop binding and cleavage"/>
    <property type="evidence" value="ECO:0007669"/>
    <property type="project" value="TreeGrafter"/>
</dbReference>
<sequence length="232" mass="26411">MSGRKNEEDKTDFTSPKFNALTALYSRNVRLPNPRAPALDNMSRFLPSTSGVMIRPPPVKKKTEAPPENPENAPSTSSALPARRFLPHQMPIIVPRKPLRNVLTRMEECTEGPLSFIRDCMKRKIRVKVFNRNHTGIRGYCEAFIAAFDKHLNLALVDVQECWTRKKRRKTTALAGLTLVENRHPHMRIPRIRIISSTSKVETCQRYVPQLLMRGEQVVMVAAQNYSPPPSS</sequence>
<evidence type="ECO:0000256" key="1">
    <source>
        <dbReference type="SAM" id="MobiDB-lite"/>
    </source>
</evidence>
<dbReference type="PANTHER" id="PTHR21415:SF1">
    <property type="entry name" value="U7 SNRNA-ASSOCIATED SM-LIKE PROTEIN LSM11"/>
    <property type="match status" value="1"/>
</dbReference>
<dbReference type="AlphaFoldDB" id="A0A9P0EZN5"/>
<evidence type="ECO:0000313" key="2">
    <source>
        <dbReference type="EMBL" id="CAH0385755.1"/>
    </source>
</evidence>
<proteinExistence type="predicted"/>
<dbReference type="InterPro" id="IPR010920">
    <property type="entry name" value="LSM_dom_sf"/>
</dbReference>
<dbReference type="OrthoDB" id="10002367at2759"/>
<evidence type="ECO:0000313" key="3">
    <source>
        <dbReference type="Proteomes" id="UP001152759"/>
    </source>
</evidence>
<name>A0A9P0EZN5_BEMTA</name>
<reference evidence="2" key="1">
    <citation type="submission" date="2021-12" db="EMBL/GenBank/DDBJ databases">
        <authorList>
            <person name="King R."/>
        </authorList>
    </citation>
    <scope>NUCLEOTIDE SEQUENCE</scope>
</reference>